<comment type="subcellular location">
    <subcellularLocation>
        <location evidence="2">Cytoplasm</location>
    </subcellularLocation>
</comment>
<comment type="function">
    <text evidence="2">Cell wall formation. Adds enolpyruvyl to UDP-N-acetylglucosamine.</text>
</comment>
<gene>
    <name evidence="4" type="primary">murAB_2</name>
    <name evidence="2" type="synonym">murA</name>
    <name evidence="4" type="ORF">PAESOLCIP111_02110</name>
</gene>
<evidence type="ECO:0000313" key="5">
    <source>
        <dbReference type="Proteomes" id="UP000693672"/>
    </source>
</evidence>
<dbReference type="NCBIfam" id="NF006873">
    <property type="entry name" value="PRK09369.1"/>
    <property type="match status" value="1"/>
</dbReference>
<dbReference type="Proteomes" id="UP000693672">
    <property type="component" value="Unassembled WGS sequence"/>
</dbReference>
<evidence type="ECO:0000313" key="4">
    <source>
        <dbReference type="EMBL" id="CAG7618386.1"/>
    </source>
</evidence>
<dbReference type="HAMAP" id="MF_00111">
    <property type="entry name" value="MurA"/>
    <property type="match status" value="1"/>
</dbReference>
<keyword evidence="2" id="KW-0132">Cell division</keyword>
<comment type="catalytic activity">
    <reaction evidence="2">
        <text>phosphoenolpyruvate + UDP-N-acetyl-alpha-D-glucosamine = UDP-N-acetyl-3-O-(1-carboxyvinyl)-alpha-D-glucosamine + phosphate</text>
        <dbReference type="Rhea" id="RHEA:18681"/>
        <dbReference type="ChEBI" id="CHEBI:43474"/>
        <dbReference type="ChEBI" id="CHEBI:57705"/>
        <dbReference type="ChEBI" id="CHEBI:58702"/>
        <dbReference type="ChEBI" id="CHEBI:68483"/>
        <dbReference type="EC" id="2.5.1.7"/>
    </reaction>
</comment>
<dbReference type="GO" id="GO:0019277">
    <property type="term" value="P:UDP-N-acetylgalactosamine biosynthetic process"/>
    <property type="evidence" value="ECO:0007669"/>
    <property type="project" value="InterPro"/>
</dbReference>
<dbReference type="GO" id="GO:0051301">
    <property type="term" value="P:cell division"/>
    <property type="evidence" value="ECO:0007669"/>
    <property type="project" value="UniProtKB-KW"/>
</dbReference>
<comment type="caution">
    <text evidence="2">Lacks conserved residue(s) required for the propagation of feature annotation.</text>
</comment>
<keyword evidence="2" id="KW-0573">Peptidoglycan synthesis</keyword>
<keyword evidence="5" id="KW-1185">Reference proteome</keyword>
<dbReference type="GO" id="GO:0008760">
    <property type="term" value="F:UDP-N-acetylglucosamine 1-carboxyvinyltransferase activity"/>
    <property type="evidence" value="ECO:0007669"/>
    <property type="project" value="UniProtKB-UniRule"/>
</dbReference>
<dbReference type="GO" id="GO:0005737">
    <property type="term" value="C:cytoplasm"/>
    <property type="evidence" value="ECO:0007669"/>
    <property type="project" value="UniProtKB-SubCell"/>
</dbReference>
<protein>
    <recommendedName>
        <fullName evidence="2">UDP-N-acetylglucosamine 1-carboxyvinyltransferase</fullName>
        <ecNumber evidence="2">2.5.1.7</ecNumber>
    </recommendedName>
    <alternativeName>
        <fullName evidence="2">Enoylpyruvate transferase</fullName>
    </alternativeName>
    <alternativeName>
        <fullName evidence="2">UDP-N-acetylglucosamine enolpyruvyl transferase</fullName>
        <shortName evidence="2">EPT</shortName>
    </alternativeName>
</protein>
<feature type="binding site" evidence="2">
    <location>
        <begin position="22"/>
        <end position="23"/>
    </location>
    <ligand>
        <name>phosphoenolpyruvate</name>
        <dbReference type="ChEBI" id="CHEBI:58702"/>
    </ligand>
</feature>
<dbReference type="AlphaFoldDB" id="A0A916K1T8"/>
<keyword evidence="1" id="KW-0670">Pyruvate</keyword>
<feature type="domain" description="Enolpyruvate transferase" evidence="3">
    <location>
        <begin position="7"/>
        <end position="404"/>
    </location>
</feature>
<dbReference type="GO" id="GO:0008360">
    <property type="term" value="P:regulation of cell shape"/>
    <property type="evidence" value="ECO:0007669"/>
    <property type="project" value="UniProtKB-KW"/>
</dbReference>
<dbReference type="PROSITE" id="PS51257">
    <property type="entry name" value="PROKAR_LIPOPROTEIN"/>
    <property type="match status" value="1"/>
</dbReference>
<keyword evidence="2" id="KW-0133">Cell shape</keyword>
<proteinExistence type="inferred from homology"/>
<dbReference type="Pfam" id="PF00275">
    <property type="entry name" value="EPSP_synthase"/>
    <property type="match status" value="1"/>
</dbReference>
<feature type="binding site" evidence="2">
    <location>
        <position position="327"/>
    </location>
    <ligand>
        <name>UDP-N-acetyl-alpha-D-glucosamine</name>
        <dbReference type="ChEBI" id="CHEBI:57705"/>
    </ligand>
</feature>
<dbReference type="GO" id="GO:0071555">
    <property type="term" value="P:cell wall organization"/>
    <property type="evidence" value="ECO:0007669"/>
    <property type="project" value="UniProtKB-KW"/>
</dbReference>
<dbReference type="InterPro" id="IPR001986">
    <property type="entry name" value="Enolpyruvate_Tfrase_dom"/>
</dbReference>
<dbReference type="GO" id="GO:0009252">
    <property type="term" value="P:peptidoglycan biosynthetic process"/>
    <property type="evidence" value="ECO:0007669"/>
    <property type="project" value="UniProtKB-UniRule"/>
</dbReference>
<sequence>MRYIQVETAGALHGSVRIPGSKNSSLALLAAACLADDVVTLEGIPAIDDVKVVSRIAQDIGLELHRMENGNIVLDPRWIHSAVIDPGKAAAYRASYYFAGALLAKFGRVTIGFPGGDDFSSRPIDQHVKAFQAMGAKVEFHEDYYVVEAAELRGSDIYFDTITSGATINSMLAACRAKGRTNLYNAAVDPEVVDTATLLNRLGARIYGAGTDRIRIEGVPYLNGGDHAVIPDRLIAGTFLMAAGMNGGQVTVQDVIPEHLGSCLAKLKEVGLGIEAGESSITAYGLGAIKATRIRTAMYPGFATDLQQPMTALLTQAKGKSIVTDRVFPNRFNHVPQLRRMGADVEVRKETAFIRGGRPLVGEWVHATDVRAGFCLLLAGLAAEGVTRITGVEHLERGFDDVIESFRSLGANLSMMKQETEPNGRPAIGMNGF</sequence>
<reference evidence="4" key="1">
    <citation type="submission" date="2021-06" db="EMBL/GenBank/DDBJ databases">
        <authorList>
            <person name="Criscuolo A."/>
        </authorList>
    </citation>
    <scope>NUCLEOTIDE SEQUENCE</scope>
    <source>
        <strain evidence="4">CIP111600</strain>
    </source>
</reference>
<keyword evidence="2" id="KW-0131">Cell cycle</keyword>
<comment type="pathway">
    <text evidence="2">Cell wall biogenesis; peptidoglycan biosynthesis.</text>
</comment>
<dbReference type="PANTHER" id="PTHR43783">
    <property type="entry name" value="UDP-N-ACETYLGLUCOSAMINE 1-CARBOXYVINYLTRANSFERASE"/>
    <property type="match status" value="1"/>
</dbReference>
<dbReference type="PANTHER" id="PTHR43783:SF2">
    <property type="entry name" value="UDP-N-ACETYLGLUCOSAMINE 1-CARBOXYVINYLTRANSFERASE 2"/>
    <property type="match status" value="1"/>
</dbReference>
<dbReference type="InterPro" id="IPR005750">
    <property type="entry name" value="UDP_GlcNAc_COvinyl_MurA"/>
</dbReference>
<dbReference type="RefSeq" id="WP_218091898.1">
    <property type="nucleotide sequence ID" value="NZ_CAJVAS010000007.1"/>
</dbReference>
<organism evidence="4 5">
    <name type="scientific">Paenibacillus solanacearum</name>
    <dbReference type="NCBI Taxonomy" id="2048548"/>
    <lineage>
        <taxon>Bacteria</taxon>
        <taxon>Bacillati</taxon>
        <taxon>Bacillota</taxon>
        <taxon>Bacilli</taxon>
        <taxon>Bacillales</taxon>
        <taxon>Paenibacillaceae</taxon>
        <taxon>Paenibacillus</taxon>
    </lineage>
</organism>
<feature type="binding site" evidence="2">
    <location>
        <position position="305"/>
    </location>
    <ligand>
        <name>UDP-N-acetyl-alpha-D-glucosamine</name>
        <dbReference type="ChEBI" id="CHEBI:57705"/>
    </ligand>
</feature>
<evidence type="ECO:0000259" key="3">
    <source>
        <dbReference type="Pfam" id="PF00275"/>
    </source>
</evidence>
<feature type="active site" description="Proton donor" evidence="2">
    <location>
        <position position="117"/>
    </location>
</feature>
<keyword evidence="2" id="KW-0961">Cell wall biogenesis/degradation</keyword>
<evidence type="ECO:0000256" key="2">
    <source>
        <dbReference type="HAMAP-Rule" id="MF_00111"/>
    </source>
</evidence>
<feature type="binding site" evidence="2">
    <location>
        <position position="93"/>
    </location>
    <ligand>
        <name>UDP-N-acetyl-alpha-D-glucosamine</name>
        <dbReference type="ChEBI" id="CHEBI:57705"/>
    </ligand>
</feature>
<comment type="caution">
    <text evidence="4">The sequence shown here is derived from an EMBL/GenBank/DDBJ whole genome shotgun (WGS) entry which is preliminary data.</text>
</comment>
<comment type="similarity">
    <text evidence="2">Belongs to the EPSP synthase family. MurA subfamily.</text>
</comment>
<evidence type="ECO:0000256" key="1">
    <source>
        <dbReference type="ARBA" id="ARBA00023317"/>
    </source>
</evidence>
<keyword evidence="2 4" id="KW-0808">Transferase</keyword>
<dbReference type="EC" id="2.5.1.7" evidence="2"/>
<dbReference type="EMBL" id="CAJVAS010000007">
    <property type="protein sequence ID" value="CAG7618386.1"/>
    <property type="molecule type" value="Genomic_DNA"/>
</dbReference>
<feature type="binding site" evidence="2">
    <location>
        <begin position="122"/>
        <end position="126"/>
    </location>
    <ligand>
        <name>UDP-N-acetyl-alpha-D-glucosamine</name>
        <dbReference type="ChEBI" id="CHEBI:57705"/>
    </ligand>
</feature>
<accession>A0A916K1T8</accession>
<dbReference type="NCBIfam" id="TIGR01072">
    <property type="entry name" value="murA"/>
    <property type="match status" value="1"/>
</dbReference>
<dbReference type="CDD" id="cd01555">
    <property type="entry name" value="UdpNAET"/>
    <property type="match status" value="1"/>
</dbReference>
<name>A0A916K1T8_9BACL</name>
<dbReference type="InterPro" id="IPR050068">
    <property type="entry name" value="MurA_subfamily"/>
</dbReference>
<keyword evidence="2" id="KW-0963">Cytoplasm</keyword>